<name>A0A1H0R2K0_MICTS</name>
<dbReference type="AlphaFoldDB" id="A0A1H0R2K0"/>
<protein>
    <submittedName>
        <fullName evidence="1">Uncharacterized protein</fullName>
    </submittedName>
</protein>
<gene>
    <name evidence="1" type="ORF">SAMN04487788_2624</name>
</gene>
<reference evidence="1 2" key="1">
    <citation type="submission" date="2016-10" db="EMBL/GenBank/DDBJ databases">
        <authorList>
            <person name="de Groot N.N."/>
        </authorList>
    </citation>
    <scope>NUCLEOTIDE SEQUENCE [LARGE SCALE GENOMIC DNA]</scope>
    <source>
        <strain evidence="1 2">StLB037</strain>
    </source>
</reference>
<accession>A0A1H0R2K0</accession>
<evidence type="ECO:0000313" key="2">
    <source>
        <dbReference type="Proteomes" id="UP000186456"/>
    </source>
</evidence>
<evidence type="ECO:0000313" key="1">
    <source>
        <dbReference type="EMBL" id="SDP23751.1"/>
    </source>
</evidence>
<dbReference type="Proteomes" id="UP000186456">
    <property type="component" value="Unassembled WGS sequence"/>
</dbReference>
<dbReference type="EMBL" id="FNJN01000006">
    <property type="protein sequence ID" value="SDP23751.1"/>
    <property type="molecule type" value="Genomic_DNA"/>
</dbReference>
<proteinExistence type="predicted"/>
<organism evidence="1 2">
    <name type="scientific">Microbacterium testaceum (strain StLB037)</name>
    <dbReference type="NCBI Taxonomy" id="979556"/>
    <lineage>
        <taxon>Bacteria</taxon>
        <taxon>Bacillati</taxon>
        <taxon>Actinomycetota</taxon>
        <taxon>Actinomycetes</taxon>
        <taxon>Micrococcales</taxon>
        <taxon>Microbacteriaceae</taxon>
        <taxon>Microbacterium</taxon>
    </lineage>
</organism>
<sequence length="80" mass="8752">MLITMIGWRFDGGTSSFVTDDVTPERMDALVHAVIALGPRVVQLNVAGLSREQYLEVVDHLAEGSWLTVTPLLEERLGSA</sequence>